<reference evidence="1" key="1">
    <citation type="submission" date="2014-09" db="EMBL/GenBank/DDBJ databases">
        <authorList>
            <person name="Magalhaes I.L.F."/>
            <person name="Oliveira U."/>
            <person name="Santos F.R."/>
            <person name="Vidigal T.H.D.A."/>
            <person name="Brescovit A.D."/>
            <person name="Santos A.J."/>
        </authorList>
    </citation>
    <scope>NUCLEOTIDE SEQUENCE</scope>
    <source>
        <tissue evidence="1">Shoot tissue taken approximately 20 cm above the soil surface</tissue>
    </source>
</reference>
<dbReference type="EMBL" id="GBRH01256364">
    <property type="protein sequence ID" value="JAD41531.1"/>
    <property type="molecule type" value="Transcribed_RNA"/>
</dbReference>
<proteinExistence type="predicted"/>
<sequence>MDPSASFCLALIVPAPEIELLSKPSANIVEMQRHCFLSISWLGFEMQTQLRQYSILQS</sequence>
<name>A0A0A9MTN4_ARUDO</name>
<evidence type="ECO:0000313" key="1">
    <source>
        <dbReference type="EMBL" id="JAD41531.1"/>
    </source>
</evidence>
<organism evidence="1">
    <name type="scientific">Arundo donax</name>
    <name type="common">Giant reed</name>
    <name type="synonym">Donax arundinaceus</name>
    <dbReference type="NCBI Taxonomy" id="35708"/>
    <lineage>
        <taxon>Eukaryota</taxon>
        <taxon>Viridiplantae</taxon>
        <taxon>Streptophyta</taxon>
        <taxon>Embryophyta</taxon>
        <taxon>Tracheophyta</taxon>
        <taxon>Spermatophyta</taxon>
        <taxon>Magnoliopsida</taxon>
        <taxon>Liliopsida</taxon>
        <taxon>Poales</taxon>
        <taxon>Poaceae</taxon>
        <taxon>PACMAD clade</taxon>
        <taxon>Arundinoideae</taxon>
        <taxon>Arundineae</taxon>
        <taxon>Arundo</taxon>
    </lineage>
</organism>
<reference evidence="1" key="2">
    <citation type="journal article" date="2015" name="Data Brief">
        <title>Shoot transcriptome of the giant reed, Arundo donax.</title>
        <authorList>
            <person name="Barrero R.A."/>
            <person name="Guerrero F.D."/>
            <person name="Moolhuijzen P."/>
            <person name="Goolsby J.A."/>
            <person name="Tidwell J."/>
            <person name="Bellgard S.E."/>
            <person name="Bellgard M.I."/>
        </authorList>
    </citation>
    <scope>NUCLEOTIDE SEQUENCE</scope>
    <source>
        <tissue evidence="1">Shoot tissue taken approximately 20 cm above the soil surface</tissue>
    </source>
</reference>
<dbReference type="AlphaFoldDB" id="A0A0A9MTN4"/>
<protein>
    <submittedName>
        <fullName evidence="1">Uncharacterized protein</fullName>
    </submittedName>
</protein>
<accession>A0A0A9MTN4</accession>